<dbReference type="EMBL" id="AMQN01002977">
    <property type="status" value="NOT_ANNOTATED_CDS"/>
    <property type="molecule type" value="Genomic_DNA"/>
</dbReference>
<dbReference type="SUPFAM" id="SSF46689">
    <property type="entry name" value="Homeodomain-like"/>
    <property type="match status" value="1"/>
</dbReference>
<accession>R7TBS9</accession>
<feature type="compositionally biased region" description="Polar residues" evidence="3">
    <location>
        <begin position="443"/>
        <end position="453"/>
    </location>
</feature>
<dbReference type="Pfam" id="PF00046">
    <property type="entry name" value="Homeodomain"/>
    <property type="match status" value="1"/>
</dbReference>
<feature type="domain" description="Homeobox" evidence="4">
    <location>
        <begin position="373"/>
        <end position="435"/>
    </location>
</feature>
<evidence type="ECO:0000256" key="1">
    <source>
        <dbReference type="PROSITE-ProRule" id="PRU00108"/>
    </source>
</evidence>
<reference evidence="7" key="1">
    <citation type="submission" date="2012-12" db="EMBL/GenBank/DDBJ databases">
        <authorList>
            <person name="Hellsten U."/>
            <person name="Grimwood J."/>
            <person name="Chapman J.A."/>
            <person name="Shapiro H."/>
            <person name="Aerts A."/>
            <person name="Otillar R.P."/>
            <person name="Terry A.Y."/>
            <person name="Boore J.L."/>
            <person name="Simakov O."/>
            <person name="Marletaz F."/>
            <person name="Cho S.-J."/>
            <person name="Edsinger-Gonzales E."/>
            <person name="Havlak P."/>
            <person name="Kuo D.-H."/>
            <person name="Larsson T."/>
            <person name="Lv J."/>
            <person name="Arendt D."/>
            <person name="Savage R."/>
            <person name="Osoegawa K."/>
            <person name="de Jong P."/>
            <person name="Lindberg D.R."/>
            <person name="Seaver E.C."/>
            <person name="Weisblat D.A."/>
            <person name="Putnam N.H."/>
            <person name="Grigoriev I.V."/>
            <person name="Rokhsar D.S."/>
        </authorList>
    </citation>
    <scope>NUCLEOTIDE SEQUENCE</scope>
    <source>
        <strain evidence="7">I ESC-2004</strain>
    </source>
</reference>
<dbReference type="PROSITE" id="PS50071">
    <property type="entry name" value="HOMEOBOX_2"/>
    <property type="match status" value="1"/>
</dbReference>
<evidence type="ECO:0000259" key="4">
    <source>
        <dbReference type="PROSITE" id="PS50071"/>
    </source>
</evidence>
<dbReference type="Gene3D" id="1.10.10.60">
    <property type="entry name" value="Homeodomain-like"/>
    <property type="match status" value="1"/>
</dbReference>
<organism evidence="5">
    <name type="scientific">Capitella teleta</name>
    <name type="common">Polychaete worm</name>
    <dbReference type="NCBI Taxonomy" id="283909"/>
    <lineage>
        <taxon>Eukaryota</taxon>
        <taxon>Metazoa</taxon>
        <taxon>Spiralia</taxon>
        <taxon>Lophotrochozoa</taxon>
        <taxon>Annelida</taxon>
        <taxon>Polychaeta</taxon>
        <taxon>Sedentaria</taxon>
        <taxon>Scolecida</taxon>
        <taxon>Capitellidae</taxon>
        <taxon>Capitella</taxon>
    </lineage>
</organism>
<dbReference type="InterPro" id="IPR009057">
    <property type="entry name" value="Homeodomain-like_sf"/>
</dbReference>
<evidence type="ECO:0000256" key="3">
    <source>
        <dbReference type="SAM" id="MobiDB-lite"/>
    </source>
</evidence>
<dbReference type="EnsemblMetazoa" id="CapteT207712">
    <property type="protein sequence ID" value="CapteP207712"/>
    <property type="gene ID" value="CapteG207712"/>
</dbReference>
<dbReference type="Proteomes" id="UP000014760">
    <property type="component" value="Unassembled WGS sequence"/>
</dbReference>
<dbReference type="InterPro" id="IPR001356">
    <property type="entry name" value="HD"/>
</dbReference>
<keyword evidence="7" id="KW-1185">Reference proteome</keyword>
<name>R7TBS9_CAPTE</name>
<keyword evidence="1 2" id="KW-0539">Nucleus</keyword>
<comment type="subcellular location">
    <subcellularLocation>
        <location evidence="1 2">Nucleus</location>
    </subcellularLocation>
</comment>
<gene>
    <name evidence="5" type="ORF">CAPTEDRAFT_207712</name>
</gene>
<dbReference type="SMART" id="SM00389">
    <property type="entry name" value="HOX"/>
    <property type="match status" value="1"/>
</dbReference>
<sequence length="453" mass="49969">MEIITEPSLIGHGQNEFWNWQWSSSQPSDAVQSSIIQPPHPAPHRILPPHVCATQVESIRVPPTQQAFEEVSPGTSAMDVGHFASQQNVVPSYQVQSELPVDILSAQPALVAQHHPAQQAAPHFQPDPSLVPPSYVGSADAMPTGQDICANLTKELRQEFGTEAVPYSLMYAPEAAALPEQISYLLCRLHCRLEMAAIKHPVLGCRLHDFFIKTEANLKEARASSLSSGCDAAGVHLYYDYHLGDLIQKISLRVDLLDDLTKRKRQAPGVAQTSQALSAEVLSEIQQPPPMATVTIDDGQQAIPLYEQVPDQKLQDQQPTSAASIGVDGQQTIPMMQPVQLVMVPSDTPLVAQPLQQQPTHLVGPRVKKASKRPAHRTNNPYTKEAVDFLNDVFVKNNGNIPDHSAIRCLAGSIGMTTQQIRKWFSNKRNRLVKNQEAKENRQPTAHAQQHRR</sequence>
<evidence type="ECO:0000256" key="2">
    <source>
        <dbReference type="RuleBase" id="RU000682"/>
    </source>
</evidence>
<dbReference type="GO" id="GO:0005634">
    <property type="term" value="C:nucleus"/>
    <property type="evidence" value="ECO:0007669"/>
    <property type="project" value="UniProtKB-SubCell"/>
</dbReference>
<reference evidence="5 7" key="2">
    <citation type="journal article" date="2013" name="Nature">
        <title>Insights into bilaterian evolution from three spiralian genomes.</title>
        <authorList>
            <person name="Simakov O."/>
            <person name="Marletaz F."/>
            <person name="Cho S.J."/>
            <person name="Edsinger-Gonzales E."/>
            <person name="Havlak P."/>
            <person name="Hellsten U."/>
            <person name="Kuo D.H."/>
            <person name="Larsson T."/>
            <person name="Lv J."/>
            <person name="Arendt D."/>
            <person name="Savage R."/>
            <person name="Osoegawa K."/>
            <person name="de Jong P."/>
            <person name="Grimwood J."/>
            <person name="Chapman J.A."/>
            <person name="Shapiro H."/>
            <person name="Aerts A."/>
            <person name="Otillar R.P."/>
            <person name="Terry A.Y."/>
            <person name="Boore J.L."/>
            <person name="Grigoriev I.V."/>
            <person name="Lindberg D.R."/>
            <person name="Seaver E.C."/>
            <person name="Weisblat D.A."/>
            <person name="Putnam N.H."/>
            <person name="Rokhsar D.S."/>
        </authorList>
    </citation>
    <scope>NUCLEOTIDE SEQUENCE</scope>
    <source>
        <strain evidence="5 7">I ESC-2004</strain>
    </source>
</reference>
<evidence type="ECO:0000313" key="6">
    <source>
        <dbReference type="EnsemblMetazoa" id="CapteP207712"/>
    </source>
</evidence>
<protein>
    <recommendedName>
        <fullName evidence="4">Homeobox domain-containing protein</fullName>
    </recommendedName>
</protein>
<keyword evidence="1 2" id="KW-0238">DNA-binding</keyword>
<dbReference type="AlphaFoldDB" id="R7TBS9"/>
<feature type="DNA-binding region" description="Homeobox" evidence="1">
    <location>
        <begin position="375"/>
        <end position="436"/>
    </location>
</feature>
<proteinExistence type="predicted"/>
<dbReference type="CDD" id="cd00086">
    <property type="entry name" value="homeodomain"/>
    <property type="match status" value="1"/>
</dbReference>
<evidence type="ECO:0000313" key="7">
    <source>
        <dbReference type="Proteomes" id="UP000014760"/>
    </source>
</evidence>
<evidence type="ECO:0000313" key="5">
    <source>
        <dbReference type="EMBL" id="ELT91183.1"/>
    </source>
</evidence>
<keyword evidence="1 2" id="KW-0371">Homeobox</keyword>
<dbReference type="HOGENOM" id="CLU_604465_0_0_1"/>
<reference evidence="6" key="3">
    <citation type="submission" date="2015-06" db="UniProtKB">
        <authorList>
            <consortium name="EnsemblMetazoa"/>
        </authorList>
    </citation>
    <scope>IDENTIFICATION</scope>
</reference>
<dbReference type="GO" id="GO:0003677">
    <property type="term" value="F:DNA binding"/>
    <property type="evidence" value="ECO:0007669"/>
    <property type="project" value="UniProtKB-UniRule"/>
</dbReference>
<feature type="region of interest" description="Disordered" evidence="3">
    <location>
        <begin position="433"/>
        <end position="453"/>
    </location>
</feature>
<dbReference type="EMBL" id="KB310616">
    <property type="protein sequence ID" value="ELT91183.1"/>
    <property type="molecule type" value="Genomic_DNA"/>
</dbReference>